<name>A0AA35UP94_9PROT</name>
<dbReference type="InterPro" id="IPR011042">
    <property type="entry name" value="6-blade_b-propeller_TolB-like"/>
</dbReference>
<accession>A0AA35UP94</accession>
<feature type="domain" description="Glucose/Sorbosone dehydrogenase" evidence="2">
    <location>
        <begin position="141"/>
        <end position="309"/>
    </location>
</feature>
<gene>
    <name evidence="3" type="ORF">LMG32879_001966</name>
</gene>
<dbReference type="PANTHER" id="PTHR19328:SF40">
    <property type="entry name" value="BLL0591 PROTEIN"/>
    <property type="match status" value="1"/>
</dbReference>
<dbReference type="Pfam" id="PF07995">
    <property type="entry name" value="GSDH"/>
    <property type="match status" value="1"/>
</dbReference>
<organism evidence="3 4">
    <name type="scientific">Brytella acorum</name>
    <dbReference type="NCBI Taxonomy" id="2959299"/>
    <lineage>
        <taxon>Bacteria</taxon>
        <taxon>Pseudomonadati</taxon>
        <taxon>Pseudomonadota</taxon>
        <taxon>Alphaproteobacteria</taxon>
        <taxon>Acetobacterales</taxon>
        <taxon>Acetobacteraceae</taxon>
        <taxon>Brytella</taxon>
    </lineage>
</organism>
<reference evidence="3" key="1">
    <citation type="submission" date="2023-03" db="EMBL/GenBank/DDBJ databases">
        <authorList>
            <person name="Cleenwerck I."/>
        </authorList>
    </citation>
    <scope>NUCLEOTIDE SEQUENCE</scope>
    <source>
        <strain evidence="3">LMG 32879</strain>
    </source>
</reference>
<sequence>MAQGQPGGASRVRRRRSAVAMMAFSVLAVLARVTPAFAATPILPAVAPGYGVGVFAPGVPSAREFAAGPPGLMFVGSKTAGNVYALSYDPLSPTKATRVRVIARGFEMPTGIAYRNGDLYIADIRRILVVRDVLHHLDAPAKPEVIVNDLPWKEGDHDWKFIAFGPDGKLYVPIGSPCNACYTGPDFATILRMNADGSQRERIASGVRNTVGFDWQPGTGTFWFTENGRDNLGDDLPSDELNRLDKVGAHFGFPYCHQGDLADPELGQGHPCERYTPPAVRLGAHLAPLGMRFYTGTAMPELRGGVVIAEHGSWNRTGYAGYRVIGLPRVPTTGTATAKGEIVLMNFLTPDGQVTGRPADVQPLSDGSILVSDDRQGAIFRLVGKEKAS</sequence>
<dbReference type="EMBL" id="CATKSH010000011">
    <property type="protein sequence ID" value="CAI9121120.1"/>
    <property type="molecule type" value="Genomic_DNA"/>
</dbReference>
<feature type="chain" id="PRO_5041240531" evidence="1">
    <location>
        <begin position="39"/>
        <end position="389"/>
    </location>
</feature>
<evidence type="ECO:0000313" key="4">
    <source>
        <dbReference type="Proteomes" id="UP001176960"/>
    </source>
</evidence>
<dbReference type="InterPro" id="IPR012938">
    <property type="entry name" value="Glc/Sorbosone_DH"/>
</dbReference>
<dbReference type="Gene3D" id="2.120.10.30">
    <property type="entry name" value="TolB, C-terminal domain"/>
    <property type="match status" value="1"/>
</dbReference>
<dbReference type="SUPFAM" id="SSF50952">
    <property type="entry name" value="Soluble quinoprotein glucose dehydrogenase"/>
    <property type="match status" value="1"/>
</dbReference>
<dbReference type="InterPro" id="IPR011041">
    <property type="entry name" value="Quinoprot_gluc/sorb_DH_b-prop"/>
</dbReference>
<keyword evidence="4" id="KW-1185">Reference proteome</keyword>
<comment type="caution">
    <text evidence="3">The sequence shown here is derived from an EMBL/GenBank/DDBJ whole genome shotgun (WGS) entry which is preliminary data.</text>
</comment>
<evidence type="ECO:0000313" key="3">
    <source>
        <dbReference type="EMBL" id="CAI9121120.1"/>
    </source>
</evidence>
<protein>
    <submittedName>
        <fullName evidence="3">PQQ-dependent sugar dehydrogenase</fullName>
    </submittedName>
</protein>
<dbReference type="RefSeq" id="WP_289841474.1">
    <property type="nucleotide sequence ID" value="NZ_CATKSH010000011.1"/>
</dbReference>
<keyword evidence="1" id="KW-0732">Signal</keyword>
<dbReference type="Proteomes" id="UP001176960">
    <property type="component" value="Unassembled WGS sequence"/>
</dbReference>
<dbReference type="AlphaFoldDB" id="A0AA35UP94"/>
<evidence type="ECO:0000256" key="1">
    <source>
        <dbReference type="SAM" id="SignalP"/>
    </source>
</evidence>
<dbReference type="PANTHER" id="PTHR19328">
    <property type="entry name" value="HEDGEHOG-INTERACTING PROTEIN"/>
    <property type="match status" value="1"/>
</dbReference>
<proteinExistence type="predicted"/>
<evidence type="ECO:0000259" key="2">
    <source>
        <dbReference type="Pfam" id="PF07995"/>
    </source>
</evidence>
<feature type="signal peptide" evidence="1">
    <location>
        <begin position="1"/>
        <end position="38"/>
    </location>
</feature>